<dbReference type="Gene3D" id="2.60.40.3550">
    <property type="entry name" value="Domain of unknown function DUF4466"/>
    <property type="match status" value="1"/>
</dbReference>
<evidence type="ECO:0000259" key="1">
    <source>
        <dbReference type="Pfam" id="PF14725"/>
    </source>
</evidence>
<gene>
    <name evidence="2" type="ORF">I5M19_10305</name>
</gene>
<organism evidence="2 3">
    <name type="scientific">Mucilaginibacter segetis</name>
    <dbReference type="NCBI Taxonomy" id="2793071"/>
    <lineage>
        <taxon>Bacteria</taxon>
        <taxon>Pseudomonadati</taxon>
        <taxon>Bacteroidota</taxon>
        <taxon>Sphingobacteriia</taxon>
        <taxon>Sphingobacteriales</taxon>
        <taxon>Sphingobacteriaceae</taxon>
        <taxon>Mucilaginibacter</taxon>
    </lineage>
</organism>
<dbReference type="EMBL" id="JAEHFW010000002">
    <property type="protein sequence ID" value="MBK0379702.1"/>
    <property type="molecule type" value="Genomic_DNA"/>
</dbReference>
<dbReference type="RefSeq" id="WP_200066250.1">
    <property type="nucleotide sequence ID" value="NZ_JAEHFW010000002.1"/>
</dbReference>
<evidence type="ECO:0000313" key="2">
    <source>
        <dbReference type="EMBL" id="MBK0379702.1"/>
    </source>
</evidence>
<dbReference type="Pfam" id="PF14725">
    <property type="entry name" value="DUF4466"/>
    <property type="match status" value="1"/>
</dbReference>
<dbReference type="InterPro" id="IPR028072">
    <property type="entry name" value="DUF4466"/>
</dbReference>
<dbReference type="PROSITE" id="PS51257">
    <property type="entry name" value="PROKAR_LIPOPROTEIN"/>
    <property type="match status" value="1"/>
</dbReference>
<evidence type="ECO:0000313" key="3">
    <source>
        <dbReference type="Proteomes" id="UP000613193"/>
    </source>
</evidence>
<dbReference type="AlphaFoldDB" id="A0A934UNA3"/>
<feature type="domain" description="DUF4466" evidence="1">
    <location>
        <begin position="27"/>
        <end position="330"/>
    </location>
</feature>
<proteinExistence type="predicted"/>
<protein>
    <submittedName>
        <fullName evidence="2">DUF4466 family protein</fullName>
    </submittedName>
</protein>
<dbReference type="Proteomes" id="UP000613193">
    <property type="component" value="Unassembled WGS sequence"/>
</dbReference>
<dbReference type="CDD" id="cd07472">
    <property type="entry name" value="HmuY_like"/>
    <property type="match status" value="1"/>
</dbReference>
<reference evidence="2" key="1">
    <citation type="submission" date="2020-12" db="EMBL/GenBank/DDBJ databases">
        <title>Bacterial novel species Mucilaginibacter sp. SD-g isolated from soil.</title>
        <authorList>
            <person name="Jung H.-Y."/>
        </authorList>
    </citation>
    <scope>NUCLEOTIDE SEQUENCE</scope>
    <source>
        <strain evidence="2">SD-g</strain>
    </source>
</reference>
<sequence length="332" mass="35591">MKKILSLIIGLFLSATFFVSCKKEAKQNGLSNQFIYRTTEPLIVGQSIDFAYGMGSTNGPLNTAQVIASIPGATGTLFETVTHRTVNAADMTTVVATSSTTSGATSKATLIDTNATTLRYSYIIPEEARGQEVSFNFSVTNKAGDEASTTTPGYKVSKMDMARNITLEGTASGARYFSIADMKAYTQAEVDAGNISSKIDFIYAYAPTITPTTTAYTYGHSLVSPAASGYFPAGFTIPSGWTKNSTLMEKKIGNTLYDGQLKGDPNISIYVDDLDLQKQSFDGSANYAITLANDGSVFMKTADGKYTAFIYVNKVTNASNTAVISLKRLQNF</sequence>
<accession>A0A934UNA3</accession>
<keyword evidence="3" id="KW-1185">Reference proteome</keyword>
<comment type="caution">
    <text evidence="2">The sequence shown here is derived from an EMBL/GenBank/DDBJ whole genome shotgun (WGS) entry which is preliminary data.</text>
</comment>
<name>A0A934UNA3_9SPHI</name>